<feature type="binding site" evidence="9">
    <location>
        <position position="253"/>
    </location>
    <ligand>
        <name>NAD(+)</name>
        <dbReference type="ChEBI" id="CHEBI:57540"/>
    </ligand>
</feature>
<dbReference type="GO" id="GO:0005524">
    <property type="term" value="F:ATP binding"/>
    <property type="evidence" value="ECO:0007669"/>
    <property type="project" value="UniProtKB-KW"/>
</dbReference>
<dbReference type="InterPro" id="IPR017438">
    <property type="entry name" value="ATP-NAD_kinase_N"/>
</dbReference>
<gene>
    <name evidence="9" type="primary">nadK</name>
    <name evidence="10" type="ORF">EV191_13121</name>
</gene>
<dbReference type="GO" id="GO:0003951">
    <property type="term" value="F:NAD+ kinase activity"/>
    <property type="evidence" value="ECO:0007669"/>
    <property type="project" value="UniProtKB-UniRule"/>
</dbReference>
<dbReference type="PANTHER" id="PTHR20275">
    <property type="entry name" value="NAD KINASE"/>
    <property type="match status" value="1"/>
</dbReference>
<evidence type="ECO:0000256" key="2">
    <source>
        <dbReference type="ARBA" id="ARBA00022679"/>
    </source>
</evidence>
<evidence type="ECO:0000256" key="8">
    <source>
        <dbReference type="ARBA" id="ARBA00047925"/>
    </source>
</evidence>
<keyword evidence="7 9" id="KW-0520">NAD</keyword>
<evidence type="ECO:0000256" key="3">
    <source>
        <dbReference type="ARBA" id="ARBA00022741"/>
    </source>
</evidence>
<evidence type="ECO:0000313" key="10">
    <source>
        <dbReference type="EMBL" id="TCP39221.1"/>
    </source>
</evidence>
<feature type="binding site" evidence="9">
    <location>
        <position position="183"/>
    </location>
    <ligand>
        <name>NAD(+)</name>
        <dbReference type="ChEBI" id="CHEBI:57540"/>
    </ligand>
</feature>
<comment type="cofactor">
    <cofactor evidence="9">
        <name>a divalent metal cation</name>
        <dbReference type="ChEBI" id="CHEBI:60240"/>
    </cofactor>
</comment>
<dbReference type="GO" id="GO:0051287">
    <property type="term" value="F:NAD binding"/>
    <property type="evidence" value="ECO:0007669"/>
    <property type="project" value="UniProtKB-ARBA"/>
</dbReference>
<keyword evidence="3 9" id="KW-0547">Nucleotide-binding</keyword>
<evidence type="ECO:0000256" key="9">
    <source>
        <dbReference type="HAMAP-Rule" id="MF_00361"/>
    </source>
</evidence>
<keyword evidence="5 9" id="KW-0067">ATP-binding</keyword>
<dbReference type="Pfam" id="PF20143">
    <property type="entry name" value="NAD_kinase_C"/>
    <property type="match status" value="1"/>
</dbReference>
<dbReference type="NCBIfam" id="NF002892">
    <property type="entry name" value="PRK03372.1"/>
    <property type="match status" value="1"/>
</dbReference>
<feature type="binding site" evidence="9">
    <location>
        <begin position="79"/>
        <end position="80"/>
    </location>
    <ligand>
        <name>NAD(+)</name>
        <dbReference type="ChEBI" id="CHEBI:57540"/>
    </ligand>
</feature>
<feature type="binding site" evidence="9">
    <location>
        <position position="84"/>
    </location>
    <ligand>
        <name>NAD(+)</name>
        <dbReference type="ChEBI" id="CHEBI:57540"/>
    </ligand>
</feature>
<comment type="catalytic activity">
    <reaction evidence="8 9">
        <text>NAD(+) + ATP = ADP + NADP(+) + H(+)</text>
        <dbReference type="Rhea" id="RHEA:18629"/>
        <dbReference type="ChEBI" id="CHEBI:15378"/>
        <dbReference type="ChEBI" id="CHEBI:30616"/>
        <dbReference type="ChEBI" id="CHEBI:57540"/>
        <dbReference type="ChEBI" id="CHEBI:58349"/>
        <dbReference type="ChEBI" id="CHEBI:456216"/>
        <dbReference type="EC" id="2.7.1.23"/>
    </reaction>
</comment>
<reference evidence="10 11" key="1">
    <citation type="submission" date="2019-03" db="EMBL/GenBank/DDBJ databases">
        <title>Genomic Encyclopedia of Type Strains, Phase IV (KMG-IV): sequencing the most valuable type-strain genomes for metagenomic binning, comparative biology and taxonomic classification.</title>
        <authorList>
            <person name="Goeker M."/>
        </authorList>
    </citation>
    <scope>NUCLEOTIDE SEQUENCE [LARGE SCALE GENOMIC DNA]</scope>
    <source>
        <strain evidence="10 11">DSM 45765</strain>
    </source>
</reference>
<dbReference type="OrthoDB" id="9774737at2"/>
<dbReference type="FunFam" id="2.60.200.30:FF:000007">
    <property type="entry name" value="NAD kinase"/>
    <property type="match status" value="1"/>
</dbReference>
<proteinExistence type="inferred from homology"/>
<dbReference type="Gene3D" id="2.60.200.30">
    <property type="entry name" value="Probable inorganic polyphosphate/atp-NAD kinase, domain 2"/>
    <property type="match status" value="1"/>
</dbReference>
<dbReference type="GO" id="GO:0006741">
    <property type="term" value="P:NADP+ biosynthetic process"/>
    <property type="evidence" value="ECO:0007669"/>
    <property type="project" value="UniProtKB-UniRule"/>
</dbReference>
<comment type="function">
    <text evidence="9">Involved in the regulation of the intracellular balance of NAD and NADP, and is a key enzyme in the biosynthesis of NADP. Catalyzes specifically the phosphorylation on 2'-hydroxyl of the adenosine moiety of NAD to yield NADP.</text>
</comment>
<evidence type="ECO:0000256" key="5">
    <source>
        <dbReference type="ARBA" id="ARBA00022840"/>
    </source>
</evidence>
<feature type="binding site" evidence="9">
    <location>
        <begin position="194"/>
        <end position="199"/>
    </location>
    <ligand>
        <name>NAD(+)</name>
        <dbReference type="ChEBI" id="CHEBI:57540"/>
    </ligand>
</feature>
<dbReference type="RefSeq" id="WP_132881351.1">
    <property type="nucleotide sequence ID" value="NZ_SLXQ01000031.1"/>
</dbReference>
<accession>A0A4R2PYD4</accession>
<comment type="caution">
    <text evidence="10">The sequence shown here is derived from an EMBL/GenBank/DDBJ whole genome shotgun (WGS) entry which is preliminary data.</text>
</comment>
<dbReference type="SUPFAM" id="SSF111331">
    <property type="entry name" value="NAD kinase/diacylglycerol kinase-like"/>
    <property type="match status" value="1"/>
</dbReference>
<keyword evidence="1 9" id="KW-0963">Cytoplasm</keyword>
<dbReference type="HAMAP" id="MF_00361">
    <property type="entry name" value="NAD_kinase"/>
    <property type="match status" value="1"/>
</dbReference>
<dbReference type="AlphaFoldDB" id="A0A4R2PYD4"/>
<keyword evidence="6 9" id="KW-0521">NADP</keyword>
<keyword evidence="11" id="KW-1185">Reference proteome</keyword>
<dbReference type="InterPro" id="IPR016064">
    <property type="entry name" value="NAD/diacylglycerol_kinase_sf"/>
</dbReference>
<comment type="caution">
    <text evidence="9">Lacks conserved residue(s) required for the propagation of feature annotation.</text>
</comment>
<evidence type="ECO:0000256" key="6">
    <source>
        <dbReference type="ARBA" id="ARBA00022857"/>
    </source>
</evidence>
<evidence type="ECO:0000256" key="4">
    <source>
        <dbReference type="ARBA" id="ARBA00022777"/>
    </source>
</evidence>
<dbReference type="Gene3D" id="3.40.50.10330">
    <property type="entry name" value="Probable inorganic polyphosphate/atp-NAD kinase, domain 1"/>
    <property type="match status" value="1"/>
</dbReference>
<dbReference type="InterPro" id="IPR017437">
    <property type="entry name" value="ATP-NAD_kinase_PpnK-typ_C"/>
</dbReference>
<dbReference type="EMBL" id="SLXQ01000031">
    <property type="protein sequence ID" value="TCP39221.1"/>
    <property type="molecule type" value="Genomic_DNA"/>
</dbReference>
<dbReference type="GO" id="GO:0019674">
    <property type="term" value="P:NAD+ metabolic process"/>
    <property type="evidence" value="ECO:0007669"/>
    <property type="project" value="InterPro"/>
</dbReference>
<evidence type="ECO:0000256" key="1">
    <source>
        <dbReference type="ARBA" id="ARBA00022490"/>
    </source>
</evidence>
<keyword evidence="2 9" id="KW-0808">Transferase</keyword>
<dbReference type="Pfam" id="PF01513">
    <property type="entry name" value="NAD_kinase"/>
    <property type="match status" value="1"/>
</dbReference>
<evidence type="ECO:0000313" key="11">
    <source>
        <dbReference type="Proteomes" id="UP000294911"/>
    </source>
</evidence>
<name>A0A4R2PYD4_9PSEU</name>
<protein>
    <recommendedName>
        <fullName evidence="9">NAD kinase</fullName>
        <ecNumber evidence="9">2.7.1.23</ecNumber>
    </recommendedName>
    <alternativeName>
        <fullName evidence="9">ATP-dependent NAD kinase</fullName>
    </alternativeName>
</protein>
<feature type="active site" description="Proton acceptor" evidence="9">
    <location>
        <position position="79"/>
    </location>
</feature>
<dbReference type="PANTHER" id="PTHR20275:SF0">
    <property type="entry name" value="NAD KINASE"/>
    <property type="match status" value="1"/>
</dbReference>
<keyword evidence="4 9" id="KW-0418">Kinase</keyword>
<dbReference type="Proteomes" id="UP000294911">
    <property type="component" value="Unassembled WGS sequence"/>
</dbReference>
<dbReference type="InterPro" id="IPR002504">
    <property type="entry name" value="NADK"/>
</dbReference>
<organism evidence="10 11">
    <name type="scientific">Tamaricihabitans halophyticus</name>
    <dbReference type="NCBI Taxonomy" id="1262583"/>
    <lineage>
        <taxon>Bacteria</taxon>
        <taxon>Bacillati</taxon>
        <taxon>Actinomycetota</taxon>
        <taxon>Actinomycetes</taxon>
        <taxon>Pseudonocardiales</taxon>
        <taxon>Pseudonocardiaceae</taxon>
        <taxon>Tamaricihabitans</taxon>
    </lineage>
</organism>
<feature type="binding site" evidence="9">
    <location>
        <begin position="153"/>
        <end position="154"/>
    </location>
    <ligand>
        <name>NAD(+)</name>
        <dbReference type="ChEBI" id="CHEBI:57540"/>
    </ligand>
</feature>
<feature type="binding site" evidence="9">
    <location>
        <position position="164"/>
    </location>
    <ligand>
        <name>NAD(+)</name>
        <dbReference type="ChEBI" id="CHEBI:57540"/>
    </ligand>
</feature>
<dbReference type="GO" id="GO:0046872">
    <property type="term" value="F:metal ion binding"/>
    <property type="evidence" value="ECO:0007669"/>
    <property type="project" value="UniProtKB-UniRule"/>
</dbReference>
<comment type="subcellular location">
    <subcellularLocation>
        <location evidence="9">Cytoplasm</location>
    </subcellularLocation>
</comment>
<evidence type="ECO:0000256" key="7">
    <source>
        <dbReference type="ARBA" id="ARBA00023027"/>
    </source>
</evidence>
<dbReference type="EC" id="2.7.1.23" evidence="9"/>
<comment type="similarity">
    <text evidence="9">Belongs to the NAD kinase family.</text>
</comment>
<sequence>MSEPREVLLVVHTTRRSSVATAARVAAQFLAAGFRVRVLADELRDVIATDAVEPAGCVVVPADSSAAAGAELVFVLGGDGTLLRAAELARLARVPVLGVNLGRMGFLAEAESDTLEDAVQRVVDRNYRVEDRMTLDVTATLDGRELVRTWALNEASVEKSNRERILDVLIEVDRRPVSAFGCDGVLCATPTGSTAYAFSAGGPVVWPDVQAMLVVPSNAHAMFARPLVVSPSSVLTLQVDADGHEAVLCCDGQRTFDLPSGTRVEVVEGSAPVRLVHMWDAPFTDRLVRKFALPVRGWRGPAHE</sequence>
<dbReference type="GO" id="GO:0005737">
    <property type="term" value="C:cytoplasm"/>
    <property type="evidence" value="ECO:0007669"/>
    <property type="project" value="UniProtKB-SubCell"/>
</dbReference>